<dbReference type="PANTHER" id="PTHR43649:SF31">
    <property type="entry name" value="SN-GLYCEROL-3-PHOSPHATE-BINDING PERIPLASMIC PROTEIN UGPB"/>
    <property type="match status" value="1"/>
</dbReference>
<dbReference type="NCBIfam" id="TIGR03851">
    <property type="entry name" value="chitin_NgcE"/>
    <property type="match status" value="1"/>
</dbReference>
<feature type="region of interest" description="Disordered" evidence="5">
    <location>
        <begin position="38"/>
        <end position="61"/>
    </location>
</feature>
<dbReference type="GO" id="GO:0030313">
    <property type="term" value="C:cell envelope"/>
    <property type="evidence" value="ECO:0007669"/>
    <property type="project" value="UniProtKB-SubCell"/>
</dbReference>
<dbReference type="InterPro" id="IPR022386">
    <property type="entry name" value="Chitin_NgcE"/>
</dbReference>
<dbReference type="PROSITE" id="PS51257">
    <property type="entry name" value="PROKAR_LIPOPROTEIN"/>
    <property type="match status" value="1"/>
</dbReference>
<organism evidence="6 7">
    <name type="scientific">Actinopolymorpha rutila</name>
    <dbReference type="NCBI Taxonomy" id="446787"/>
    <lineage>
        <taxon>Bacteria</taxon>
        <taxon>Bacillati</taxon>
        <taxon>Actinomycetota</taxon>
        <taxon>Actinomycetes</taxon>
        <taxon>Propionibacteriales</taxon>
        <taxon>Actinopolymorphaceae</taxon>
        <taxon>Actinopolymorpha</taxon>
    </lineage>
</organism>
<accession>A0A852Z626</accession>
<keyword evidence="4" id="KW-0732">Signal</keyword>
<dbReference type="AlphaFoldDB" id="A0A852Z626"/>
<gene>
    <name evidence="6" type="ORF">F4554_001072</name>
</gene>
<dbReference type="PANTHER" id="PTHR43649">
    <property type="entry name" value="ARABINOSE-BINDING PROTEIN-RELATED"/>
    <property type="match status" value="1"/>
</dbReference>
<dbReference type="Proteomes" id="UP000579605">
    <property type="component" value="Unassembled WGS sequence"/>
</dbReference>
<dbReference type="InterPro" id="IPR006059">
    <property type="entry name" value="SBP"/>
</dbReference>
<dbReference type="InterPro" id="IPR050490">
    <property type="entry name" value="Bact_solute-bd_prot1"/>
</dbReference>
<evidence type="ECO:0000313" key="6">
    <source>
        <dbReference type="EMBL" id="NYH88434.1"/>
    </source>
</evidence>
<evidence type="ECO:0000256" key="2">
    <source>
        <dbReference type="ARBA" id="ARBA00008520"/>
    </source>
</evidence>
<name>A0A852Z626_9ACTN</name>
<dbReference type="PROSITE" id="PS51318">
    <property type="entry name" value="TAT"/>
    <property type="match status" value="1"/>
</dbReference>
<keyword evidence="7" id="KW-1185">Reference proteome</keyword>
<evidence type="ECO:0000256" key="5">
    <source>
        <dbReference type="SAM" id="MobiDB-lite"/>
    </source>
</evidence>
<reference evidence="6 7" key="1">
    <citation type="submission" date="2020-07" db="EMBL/GenBank/DDBJ databases">
        <title>Sequencing the genomes of 1000 actinobacteria strains.</title>
        <authorList>
            <person name="Klenk H.-P."/>
        </authorList>
    </citation>
    <scope>NUCLEOTIDE SEQUENCE [LARGE SCALE GENOMIC DNA]</scope>
    <source>
        <strain evidence="6 7">DSM 18448</strain>
    </source>
</reference>
<dbReference type="RefSeq" id="WP_179786327.1">
    <property type="nucleotide sequence ID" value="NZ_BAAARR010000022.1"/>
</dbReference>
<proteinExistence type="inferred from homology"/>
<evidence type="ECO:0000256" key="1">
    <source>
        <dbReference type="ARBA" id="ARBA00004196"/>
    </source>
</evidence>
<evidence type="ECO:0000256" key="4">
    <source>
        <dbReference type="ARBA" id="ARBA00022729"/>
    </source>
</evidence>
<dbReference type="Pfam" id="PF01547">
    <property type="entry name" value="SBP_bac_1"/>
    <property type="match status" value="1"/>
</dbReference>
<evidence type="ECO:0000256" key="3">
    <source>
        <dbReference type="ARBA" id="ARBA00022448"/>
    </source>
</evidence>
<evidence type="ECO:0000313" key="7">
    <source>
        <dbReference type="Proteomes" id="UP000579605"/>
    </source>
</evidence>
<dbReference type="Gene3D" id="3.40.190.10">
    <property type="entry name" value="Periplasmic binding protein-like II"/>
    <property type="match status" value="2"/>
</dbReference>
<sequence>MTEHRPFAGLDRRQFLRRAAALAAAAGGSSVLGACATGGGGGGGSATKPKSNGKTDAKNPFGVDPKAPLDVVIFKGGFSDEYAKYHEKMYQKRYPQAKVDHLGTQEITAQLQPRFVNGNPPDVIDNSGAQDLDTATLVNQGQLTELADLLEAPSWDMAGKKVKDTVVEGTFDPLTFDGKVYGLPYAFNINGLWHDAKLFRDNQWETPKTWDELMALGAKTKAKGVPLWTYQGQYPAYMLTVFNAMVQKHGGKEVLKNIDNLEDGAWQQQAVLDVAEAFFELKSKGYILPGTASLSHTQAQAAWLQRKAAIIPCGSWLKSEMKSQVPGDFEMTIAPTPSLDDSDKFPYEAIPNAPGENFIVPSKAKNVPGGLEYLRIMLSKEGAQKFAELTYTLTVVKGAHEAQAQDPVLKSSLAALDAAQKVDRLDTPTYGTWYRPLTEEAEAAVGVLLTSKLDAKGFVDRVQRKADQVKKSNIKKFKR</sequence>
<dbReference type="InterPro" id="IPR006311">
    <property type="entry name" value="TAT_signal"/>
</dbReference>
<comment type="similarity">
    <text evidence="2">Belongs to the bacterial solute-binding protein 1 family.</text>
</comment>
<comment type="caution">
    <text evidence="6">The sequence shown here is derived from an EMBL/GenBank/DDBJ whole genome shotgun (WGS) entry which is preliminary data.</text>
</comment>
<protein>
    <submittedName>
        <fullName evidence="6">N-acetylglucosamine transport system substrate-binding protein</fullName>
    </submittedName>
</protein>
<dbReference type="SUPFAM" id="SSF53850">
    <property type="entry name" value="Periplasmic binding protein-like II"/>
    <property type="match status" value="1"/>
</dbReference>
<keyword evidence="3" id="KW-0813">Transport</keyword>
<comment type="subcellular location">
    <subcellularLocation>
        <location evidence="1">Cell envelope</location>
    </subcellularLocation>
</comment>
<dbReference type="EMBL" id="JACBZH010000001">
    <property type="protein sequence ID" value="NYH88434.1"/>
    <property type="molecule type" value="Genomic_DNA"/>
</dbReference>